<keyword evidence="3 7" id="KW-1133">Transmembrane helix</keyword>
<protein>
    <recommendedName>
        <fullName evidence="11">Small integral membrane protein 24</fullName>
    </recommendedName>
</protein>
<reference evidence="9" key="1">
    <citation type="submission" date="2025-08" db="UniProtKB">
        <authorList>
            <consortium name="Ensembl"/>
        </authorList>
    </citation>
    <scope>IDENTIFICATION</scope>
</reference>
<evidence type="ECO:0000256" key="7">
    <source>
        <dbReference type="SAM" id="Phobius"/>
    </source>
</evidence>
<feature type="chain" id="PRO_5034367214" description="Small integral membrane protein 24" evidence="8">
    <location>
        <begin position="23"/>
        <end position="139"/>
    </location>
</feature>
<dbReference type="Pfam" id="PF15807">
    <property type="entry name" value="MAP17"/>
    <property type="match status" value="1"/>
</dbReference>
<keyword evidence="4 7" id="KW-0472">Membrane</keyword>
<dbReference type="GeneTree" id="ENSGT01010000224514"/>
<organism evidence="9 10">
    <name type="scientific">Serinus canaria</name>
    <name type="common">Island canary</name>
    <name type="synonym">Fringilla canaria</name>
    <dbReference type="NCBI Taxonomy" id="9135"/>
    <lineage>
        <taxon>Eukaryota</taxon>
        <taxon>Metazoa</taxon>
        <taxon>Chordata</taxon>
        <taxon>Craniata</taxon>
        <taxon>Vertebrata</taxon>
        <taxon>Euteleostomi</taxon>
        <taxon>Archelosauria</taxon>
        <taxon>Archosauria</taxon>
        <taxon>Dinosauria</taxon>
        <taxon>Saurischia</taxon>
        <taxon>Theropoda</taxon>
        <taxon>Coelurosauria</taxon>
        <taxon>Aves</taxon>
        <taxon>Neognathae</taxon>
        <taxon>Neoaves</taxon>
        <taxon>Telluraves</taxon>
        <taxon>Australaves</taxon>
        <taxon>Passeriformes</taxon>
        <taxon>Passeroidea</taxon>
        <taxon>Fringillidae</taxon>
        <taxon>Carduelinae</taxon>
        <taxon>Serinus</taxon>
    </lineage>
</organism>
<dbReference type="Ensembl" id="ENSSCAT00000001799.1">
    <property type="protein sequence ID" value="ENSSCAP00000001572.1"/>
    <property type="gene ID" value="ENSSCAG00000001314.1"/>
</dbReference>
<dbReference type="AlphaFoldDB" id="A0A8C9MF40"/>
<evidence type="ECO:0000256" key="4">
    <source>
        <dbReference type="ARBA" id="ARBA00023136"/>
    </source>
</evidence>
<accession>A0A8C9MF40</accession>
<evidence type="ECO:0000256" key="2">
    <source>
        <dbReference type="ARBA" id="ARBA00022692"/>
    </source>
</evidence>
<dbReference type="PANTHER" id="PTHR15296">
    <property type="entry name" value="MEMBRANE-ASSOCIATED PROTEIN MAP17"/>
    <property type="match status" value="1"/>
</dbReference>
<keyword evidence="10" id="KW-1185">Reference proteome</keyword>
<evidence type="ECO:0000256" key="5">
    <source>
        <dbReference type="ARBA" id="ARBA00049650"/>
    </source>
</evidence>
<keyword evidence="2 7" id="KW-0812">Transmembrane</keyword>
<dbReference type="PANTHER" id="PTHR15296:SF2">
    <property type="entry name" value="SMALL INTEGRAL MEMBRANE PROTEIN 24"/>
    <property type="match status" value="1"/>
</dbReference>
<sequence length="139" mass="15634">MPKLLQPLSLLLLLVLASTAQGQVLQPWLIGLTAVVIFLFIVFVVLLVNRLWNLRKKRLDYTGTSPHTGARMSSRVATFRPCPRHGWRRPCRDAGAVPGRPTFLPSRRLERSGHVNPAAEDWDELRDDKQQSKATATSL</sequence>
<feature type="region of interest" description="Disordered" evidence="6">
    <location>
        <begin position="98"/>
        <end position="139"/>
    </location>
</feature>
<comment type="similarity">
    <text evidence="5">Belongs to the PDZK1-interacting protein 1/SMIM24 family.</text>
</comment>
<feature type="signal peptide" evidence="8">
    <location>
        <begin position="1"/>
        <end position="22"/>
    </location>
</feature>
<proteinExistence type="inferred from homology"/>
<evidence type="ECO:0000256" key="3">
    <source>
        <dbReference type="ARBA" id="ARBA00022989"/>
    </source>
</evidence>
<feature type="transmembrane region" description="Helical" evidence="7">
    <location>
        <begin position="32"/>
        <end position="52"/>
    </location>
</feature>
<dbReference type="InterPro" id="IPR031627">
    <property type="entry name" value="PDZK1IP1/SMIM24"/>
</dbReference>
<reference evidence="9" key="2">
    <citation type="submission" date="2025-09" db="UniProtKB">
        <authorList>
            <consortium name="Ensembl"/>
        </authorList>
    </citation>
    <scope>IDENTIFICATION</scope>
</reference>
<dbReference type="GO" id="GO:0016020">
    <property type="term" value="C:membrane"/>
    <property type="evidence" value="ECO:0007669"/>
    <property type="project" value="UniProtKB-SubCell"/>
</dbReference>
<evidence type="ECO:0008006" key="11">
    <source>
        <dbReference type="Google" id="ProtNLM"/>
    </source>
</evidence>
<keyword evidence="8" id="KW-0732">Signal</keyword>
<name>A0A8C9MF40_SERCA</name>
<evidence type="ECO:0000256" key="1">
    <source>
        <dbReference type="ARBA" id="ARBA00004167"/>
    </source>
</evidence>
<evidence type="ECO:0000313" key="10">
    <source>
        <dbReference type="Proteomes" id="UP000694409"/>
    </source>
</evidence>
<dbReference type="Proteomes" id="UP000694409">
    <property type="component" value="Unassembled WGS sequence"/>
</dbReference>
<evidence type="ECO:0000313" key="9">
    <source>
        <dbReference type="Ensembl" id="ENSSCAP00000001572.1"/>
    </source>
</evidence>
<evidence type="ECO:0000256" key="8">
    <source>
        <dbReference type="SAM" id="SignalP"/>
    </source>
</evidence>
<evidence type="ECO:0000256" key="6">
    <source>
        <dbReference type="SAM" id="MobiDB-lite"/>
    </source>
</evidence>
<comment type="subcellular location">
    <subcellularLocation>
        <location evidence="1">Membrane</location>
        <topology evidence="1">Single-pass membrane protein</topology>
    </subcellularLocation>
</comment>